<protein>
    <submittedName>
        <fullName evidence="1">Uncharacterized protein</fullName>
    </submittedName>
</protein>
<sequence>MNQCLNKLLVLFNLAYEFILQKLIEILQIGGIIRPAIREPPILTLELQPIDQSLKQPLTLHSSSSTPVFTKNESIYRRAESEKEFRKCIIPNLGDTINKVECYSRDISLLNLFDEKQDSNQNQNQLDNHNIRNKLQPIIEEQKLCYNLENIEVQGINQYSINHQQNIQNQQNNQHSEEQITQEQFYSIIDNPNKITQSEQFYSIIDRSSFRHSFNKNLPKK</sequence>
<dbReference type="Proteomes" id="UP000688137">
    <property type="component" value="Unassembled WGS sequence"/>
</dbReference>
<reference evidence="1" key="1">
    <citation type="submission" date="2021-01" db="EMBL/GenBank/DDBJ databases">
        <authorList>
            <consortium name="Genoscope - CEA"/>
            <person name="William W."/>
        </authorList>
    </citation>
    <scope>NUCLEOTIDE SEQUENCE</scope>
</reference>
<name>A0A8S1KBT7_PARPR</name>
<accession>A0A8S1KBT7</accession>
<dbReference type="AlphaFoldDB" id="A0A8S1KBT7"/>
<dbReference type="OMA" id="RNKLQPI"/>
<keyword evidence="2" id="KW-1185">Reference proteome</keyword>
<dbReference type="EMBL" id="CAJJDM010000016">
    <property type="protein sequence ID" value="CAD8052639.1"/>
    <property type="molecule type" value="Genomic_DNA"/>
</dbReference>
<evidence type="ECO:0000313" key="1">
    <source>
        <dbReference type="EMBL" id="CAD8052639.1"/>
    </source>
</evidence>
<evidence type="ECO:0000313" key="2">
    <source>
        <dbReference type="Proteomes" id="UP000688137"/>
    </source>
</evidence>
<organism evidence="1 2">
    <name type="scientific">Paramecium primaurelia</name>
    <dbReference type="NCBI Taxonomy" id="5886"/>
    <lineage>
        <taxon>Eukaryota</taxon>
        <taxon>Sar</taxon>
        <taxon>Alveolata</taxon>
        <taxon>Ciliophora</taxon>
        <taxon>Intramacronucleata</taxon>
        <taxon>Oligohymenophorea</taxon>
        <taxon>Peniculida</taxon>
        <taxon>Parameciidae</taxon>
        <taxon>Paramecium</taxon>
    </lineage>
</organism>
<proteinExistence type="predicted"/>
<comment type="caution">
    <text evidence="1">The sequence shown here is derived from an EMBL/GenBank/DDBJ whole genome shotgun (WGS) entry which is preliminary data.</text>
</comment>
<gene>
    <name evidence="1" type="ORF">PPRIM_AZ9-3.1.T0190283</name>
</gene>